<reference evidence="1 2" key="1">
    <citation type="submission" date="2021-05" db="EMBL/GenBank/DDBJ databases">
        <title>Genome Assembly of Synthetic Allotetraploid Brassica napus Reveals Homoeologous Exchanges between Subgenomes.</title>
        <authorList>
            <person name="Davis J.T."/>
        </authorList>
    </citation>
    <scope>NUCLEOTIDE SEQUENCE [LARGE SCALE GENOMIC DNA]</scope>
    <source>
        <strain evidence="2">cv. Da-Ae</strain>
        <tissue evidence="1">Seedling</tissue>
    </source>
</reference>
<accession>A0ABQ7YDT5</accession>
<evidence type="ECO:0000313" key="2">
    <source>
        <dbReference type="Proteomes" id="UP000824890"/>
    </source>
</evidence>
<comment type="caution">
    <text evidence="1">The sequence shown here is derived from an EMBL/GenBank/DDBJ whole genome shotgun (WGS) entry which is preliminary data.</text>
</comment>
<dbReference type="EMBL" id="JAGKQM010000018">
    <property type="protein sequence ID" value="KAH0866332.1"/>
    <property type="molecule type" value="Genomic_DNA"/>
</dbReference>
<organism evidence="1 2">
    <name type="scientific">Brassica napus</name>
    <name type="common">Rape</name>
    <dbReference type="NCBI Taxonomy" id="3708"/>
    <lineage>
        <taxon>Eukaryota</taxon>
        <taxon>Viridiplantae</taxon>
        <taxon>Streptophyta</taxon>
        <taxon>Embryophyta</taxon>
        <taxon>Tracheophyta</taxon>
        <taxon>Spermatophyta</taxon>
        <taxon>Magnoliopsida</taxon>
        <taxon>eudicotyledons</taxon>
        <taxon>Gunneridae</taxon>
        <taxon>Pentapetalae</taxon>
        <taxon>rosids</taxon>
        <taxon>malvids</taxon>
        <taxon>Brassicales</taxon>
        <taxon>Brassicaceae</taxon>
        <taxon>Brassiceae</taxon>
        <taxon>Brassica</taxon>
    </lineage>
</organism>
<dbReference type="Proteomes" id="UP000824890">
    <property type="component" value="Unassembled WGS sequence"/>
</dbReference>
<name>A0ABQ7YDT5_BRANA</name>
<keyword evidence="2" id="KW-1185">Reference proteome</keyword>
<gene>
    <name evidence="1" type="ORF">HID58_083543</name>
</gene>
<evidence type="ECO:0000313" key="1">
    <source>
        <dbReference type="EMBL" id="KAH0866332.1"/>
    </source>
</evidence>
<sequence length="100" mass="11236">FMAMKPNGKSIVSSGYDEKVMFFKDVTLVKKTLIGLEMLLIDERVRTILDAENRGIRLCNPNSVGWNSPVSYVCSSFKPPLVVSSNIVSHRCINEIKCKK</sequence>
<feature type="non-terminal residue" evidence="1">
    <location>
        <position position="1"/>
    </location>
</feature>
<proteinExistence type="predicted"/>
<protein>
    <submittedName>
        <fullName evidence="1">Uncharacterized protein</fullName>
    </submittedName>
</protein>